<feature type="compositionally biased region" description="Low complexity" evidence="5">
    <location>
        <begin position="1"/>
        <end position="12"/>
    </location>
</feature>
<comment type="caution">
    <text evidence="7">The sequence shown here is derived from an EMBL/GenBank/DDBJ whole genome shotgun (WGS) entry which is preliminary data.</text>
</comment>
<dbReference type="EMBL" id="JBBPBK010000001">
    <property type="protein sequence ID" value="KAK9292686.1"/>
    <property type="molecule type" value="Genomic_DNA"/>
</dbReference>
<sequence>MRQQSQLQQMVHQQHRPLPEDLDYHAMTTLSLEAREKLSKVRPQTIGQASRVGGVSPADITALLIILEANRRKAQEQRQYQMLTSFMADTSQHVSEVPLTGTVGS</sequence>
<dbReference type="PANTHER" id="PTHR11806:SF0">
    <property type="entry name" value="PROTEIN MTO1 HOMOLOG, MITOCHONDRIAL"/>
    <property type="match status" value="1"/>
</dbReference>
<dbReference type="GO" id="GO:0030488">
    <property type="term" value="P:tRNA methylation"/>
    <property type="evidence" value="ECO:0007669"/>
    <property type="project" value="TreeGrafter"/>
</dbReference>
<feature type="region of interest" description="Disordered" evidence="5">
    <location>
        <begin position="1"/>
        <end position="23"/>
    </location>
</feature>
<dbReference type="SMART" id="SM01228">
    <property type="entry name" value="GIDA_assoc_3"/>
    <property type="match status" value="1"/>
</dbReference>
<dbReference type="GO" id="GO:0050660">
    <property type="term" value="F:flavin adenine dinucleotide binding"/>
    <property type="evidence" value="ECO:0007669"/>
    <property type="project" value="InterPro"/>
</dbReference>
<evidence type="ECO:0000256" key="2">
    <source>
        <dbReference type="ARBA" id="ARBA00007653"/>
    </source>
</evidence>
<accession>A0AAP0S892</accession>
<evidence type="ECO:0000313" key="8">
    <source>
        <dbReference type="Proteomes" id="UP001415857"/>
    </source>
</evidence>
<evidence type="ECO:0000256" key="4">
    <source>
        <dbReference type="ARBA" id="ARBA00022827"/>
    </source>
</evidence>
<dbReference type="GO" id="GO:0070899">
    <property type="term" value="P:mitochondrial tRNA wobble uridine modification"/>
    <property type="evidence" value="ECO:0007669"/>
    <property type="project" value="UniProtKB-ARBA"/>
</dbReference>
<comment type="cofactor">
    <cofactor evidence="1">
        <name>FAD</name>
        <dbReference type="ChEBI" id="CHEBI:57692"/>
    </cofactor>
</comment>
<gene>
    <name evidence="7" type="ORF">L1049_020665</name>
</gene>
<feature type="domain" description="tRNA uridine 5-carboxymethylaminomethyl modification enzyme C-terminal subdomain" evidence="6">
    <location>
        <begin position="2"/>
        <end position="65"/>
    </location>
</feature>
<dbReference type="FunFam" id="1.10.150.570:FF:000001">
    <property type="entry name" value="tRNA uridine 5-carboxymethylaminomethyl modification enzyme MnmG"/>
    <property type="match status" value="1"/>
</dbReference>
<evidence type="ECO:0000313" key="7">
    <source>
        <dbReference type="EMBL" id="KAK9292686.1"/>
    </source>
</evidence>
<evidence type="ECO:0000259" key="6">
    <source>
        <dbReference type="SMART" id="SM01228"/>
    </source>
</evidence>
<dbReference type="InterPro" id="IPR047001">
    <property type="entry name" value="MnmG_C_subdom"/>
</dbReference>
<organism evidence="7 8">
    <name type="scientific">Liquidambar formosana</name>
    <name type="common">Formosan gum</name>
    <dbReference type="NCBI Taxonomy" id="63359"/>
    <lineage>
        <taxon>Eukaryota</taxon>
        <taxon>Viridiplantae</taxon>
        <taxon>Streptophyta</taxon>
        <taxon>Embryophyta</taxon>
        <taxon>Tracheophyta</taxon>
        <taxon>Spermatophyta</taxon>
        <taxon>Magnoliopsida</taxon>
        <taxon>eudicotyledons</taxon>
        <taxon>Gunneridae</taxon>
        <taxon>Pentapetalae</taxon>
        <taxon>Saxifragales</taxon>
        <taxon>Altingiaceae</taxon>
        <taxon>Liquidambar</taxon>
    </lineage>
</organism>
<dbReference type="InterPro" id="IPR002218">
    <property type="entry name" value="MnmG-rel"/>
</dbReference>
<evidence type="ECO:0000256" key="1">
    <source>
        <dbReference type="ARBA" id="ARBA00001974"/>
    </source>
</evidence>
<dbReference type="InterPro" id="IPR026904">
    <property type="entry name" value="MnmG_C"/>
</dbReference>
<comment type="similarity">
    <text evidence="2">Belongs to the MnmG family.</text>
</comment>
<dbReference type="PANTHER" id="PTHR11806">
    <property type="entry name" value="GLUCOSE INHIBITED DIVISION PROTEIN A"/>
    <property type="match status" value="1"/>
</dbReference>
<keyword evidence="8" id="KW-1185">Reference proteome</keyword>
<dbReference type="AlphaFoldDB" id="A0AAP0S892"/>
<dbReference type="Pfam" id="PF13932">
    <property type="entry name" value="SAM_GIDA_C"/>
    <property type="match status" value="1"/>
</dbReference>
<dbReference type="GO" id="GO:0005739">
    <property type="term" value="C:mitochondrion"/>
    <property type="evidence" value="ECO:0007669"/>
    <property type="project" value="GOC"/>
</dbReference>
<proteinExistence type="inferred from homology"/>
<evidence type="ECO:0000256" key="3">
    <source>
        <dbReference type="ARBA" id="ARBA00022630"/>
    </source>
</evidence>
<evidence type="ECO:0000256" key="5">
    <source>
        <dbReference type="SAM" id="MobiDB-lite"/>
    </source>
</evidence>
<protein>
    <recommendedName>
        <fullName evidence="6">tRNA uridine 5-carboxymethylaminomethyl modification enzyme C-terminal subdomain domain-containing protein</fullName>
    </recommendedName>
</protein>
<keyword evidence="4" id="KW-0274">FAD</keyword>
<reference evidence="7 8" key="1">
    <citation type="journal article" date="2024" name="Plant J.">
        <title>Genome sequences and population genomics reveal climatic adaptation and genomic divergence between two closely related sweetgum species.</title>
        <authorList>
            <person name="Xu W.Q."/>
            <person name="Ren C.Q."/>
            <person name="Zhang X.Y."/>
            <person name="Comes H.P."/>
            <person name="Liu X.H."/>
            <person name="Li Y.G."/>
            <person name="Kettle C.J."/>
            <person name="Jalonen R."/>
            <person name="Gaisberger H."/>
            <person name="Ma Y.Z."/>
            <person name="Qiu Y.X."/>
        </authorList>
    </citation>
    <scope>NUCLEOTIDE SEQUENCE [LARGE SCALE GENOMIC DNA]</scope>
    <source>
        <strain evidence="7">Hangzhou</strain>
    </source>
</reference>
<name>A0AAP0S892_LIQFO</name>
<keyword evidence="3" id="KW-0285">Flavoprotein</keyword>
<dbReference type="InterPro" id="IPR044920">
    <property type="entry name" value="MnmG_C_subdom_sf"/>
</dbReference>
<dbReference type="Proteomes" id="UP001415857">
    <property type="component" value="Unassembled WGS sequence"/>
</dbReference>
<dbReference type="Gene3D" id="1.10.150.570">
    <property type="entry name" value="GidA associated domain, C-terminal subdomain"/>
    <property type="match status" value="1"/>
</dbReference>